<dbReference type="PROSITE" id="PS50007">
    <property type="entry name" value="PIPLC_X_DOMAIN"/>
    <property type="match status" value="1"/>
</dbReference>
<accession>A0ABR7NPI3</accession>
<dbReference type="Gene3D" id="3.20.20.190">
    <property type="entry name" value="Phosphatidylinositol (PI) phosphodiesterase"/>
    <property type="match status" value="2"/>
</dbReference>
<reference evidence="1 2" key="1">
    <citation type="submission" date="2020-08" db="EMBL/GenBank/DDBJ databases">
        <title>Genome public.</title>
        <authorList>
            <person name="Liu C."/>
            <person name="Sun Q."/>
        </authorList>
    </citation>
    <scope>NUCLEOTIDE SEQUENCE [LARGE SCALE GENOMIC DNA]</scope>
    <source>
        <strain evidence="1 2">BX10</strain>
    </source>
</reference>
<dbReference type="Proteomes" id="UP000647491">
    <property type="component" value="Unassembled WGS sequence"/>
</dbReference>
<organism evidence="1 2">
    <name type="scientific">Enterocloster hominis</name>
    <name type="common">ex Liu et al. 2021</name>
    <dbReference type="NCBI Taxonomy" id="2763663"/>
    <lineage>
        <taxon>Bacteria</taxon>
        <taxon>Bacillati</taxon>
        <taxon>Bacillota</taxon>
        <taxon>Clostridia</taxon>
        <taxon>Lachnospirales</taxon>
        <taxon>Lachnospiraceae</taxon>
        <taxon>Enterocloster</taxon>
    </lineage>
</organism>
<name>A0ABR7NPI3_9FIRM</name>
<keyword evidence="2" id="KW-1185">Reference proteome</keyword>
<dbReference type="PANTHER" id="PTHR46211:SF1">
    <property type="entry name" value="GLYCEROPHOSPHODIESTER PHOSPHODIESTERASE, CYTOPLASMIC"/>
    <property type="match status" value="1"/>
</dbReference>
<comment type="caution">
    <text evidence="1">The sequence shown here is derived from an EMBL/GenBank/DDBJ whole genome shotgun (WGS) entry which is preliminary data.</text>
</comment>
<protein>
    <submittedName>
        <fullName evidence="1">Glycerophosphodiester phosphodiesterase</fullName>
    </submittedName>
</protein>
<dbReference type="SUPFAM" id="SSF51695">
    <property type="entry name" value="PLC-like phosphodiesterases"/>
    <property type="match status" value="1"/>
</dbReference>
<sequence length="220" mass="25013">MCEITAHSGCDGTPDNSMEFVRYALASEGNCLEADIRRNRDGELILSHDETAEEAVRLGQVFELLKEKPEKRINCDLKTPGLEIPVYQLAKEYGVEGQLIYSGTVSSFFMKARPEKYPEVRVYWNIENLIPEPDLGRNICMKQMEQVFRTAVRYSAQCINMEYRLFTDRVMELLKTMGLGGSAWTVNDPEIIRSLMEKGIANITTRSLKTAVAVRKEMEG</sequence>
<evidence type="ECO:0000313" key="2">
    <source>
        <dbReference type="Proteomes" id="UP000647491"/>
    </source>
</evidence>
<dbReference type="RefSeq" id="WP_158359207.1">
    <property type="nucleotide sequence ID" value="NZ_JACRTJ010000005.1"/>
</dbReference>
<dbReference type="InterPro" id="IPR017946">
    <property type="entry name" value="PLC-like_Pdiesterase_TIM-brl"/>
</dbReference>
<proteinExistence type="predicted"/>
<gene>
    <name evidence="1" type="ORF">H8708_02100</name>
</gene>
<dbReference type="PANTHER" id="PTHR46211">
    <property type="entry name" value="GLYCEROPHOSPHORYL DIESTER PHOSPHODIESTERASE"/>
    <property type="match status" value="1"/>
</dbReference>
<dbReference type="EMBL" id="JACRTJ010000005">
    <property type="protein sequence ID" value="MBC8598030.1"/>
    <property type="molecule type" value="Genomic_DNA"/>
</dbReference>
<dbReference type="CDD" id="cd08556">
    <property type="entry name" value="GDPD"/>
    <property type="match status" value="1"/>
</dbReference>
<evidence type="ECO:0000313" key="1">
    <source>
        <dbReference type="EMBL" id="MBC8598030.1"/>
    </source>
</evidence>